<reference evidence="2" key="2">
    <citation type="submission" date="2023-05" db="EMBL/GenBank/DDBJ databases">
        <authorList>
            <person name="Fouks B."/>
        </authorList>
    </citation>
    <scope>NUCLEOTIDE SEQUENCE</scope>
    <source>
        <strain evidence="2">Stay&amp;Tobe</strain>
        <tissue evidence="2">Testes</tissue>
    </source>
</reference>
<dbReference type="EMBL" id="JASPKZ010007167">
    <property type="protein sequence ID" value="KAJ9586396.1"/>
    <property type="molecule type" value="Genomic_DNA"/>
</dbReference>
<comment type="caution">
    <text evidence="2">The sequence shown here is derived from an EMBL/GenBank/DDBJ whole genome shotgun (WGS) entry which is preliminary data.</text>
</comment>
<feature type="non-terminal residue" evidence="2">
    <location>
        <position position="1"/>
    </location>
</feature>
<feature type="compositionally biased region" description="Basic and acidic residues" evidence="1">
    <location>
        <begin position="14"/>
        <end position="32"/>
    </location>
</feature>
<sequence>ADNPVLVDTCRAARSNESDRPESPTEAHLRQNEDAIRLDTDSTKYDRYGIARNAKRKQLQKLPKKILFLPESLQIQRE</sequence>
<evidence type="ECO:0000256" key="1">
    <source>
        <dbReference type="SAM" id="MobiDB-lite"/>
    </source>
</evidence>
<accession>A0AAD7ZTY8</accession>
<proteinExistence type="predicted"/>
<organism evidence="2 3">
    <name type="scientific">Diploptera punctata</name>
    <name type="common">Pacific beetle cockroach</name>
    <dbReference type="NCBI Taxonomy" id="6984"/>
    <lineage>
        <taxon>Eukaryota</taxon>
        <taxon>Metazoa</taxon>
        <taxon>Ecdysozoa</taxon>
        <taxon>Arthropoda</taxon>
        <taxon>Hexapoda</taxon>
        <taxon>Insecta</taxon>
        <taxon>Pterygota</taxon>
        <taxon>Neoptera</taxon>
        <taxon>Polyneoptera</taxon>
        <taxon>Dictyoptera</taxon>
        <taxon>Blattodea</taxon>
        <taxon>Blaberoidea</taxon>
        <taxon>Blaberidae</taxon>
        <taxon>Diplopterinae</taxon>
        <taxon>Diploptera</taxon>
    </lineage>
</organism>
<evidence type="ECO:0000313" key="2">
    <source>
        <dbReference type="EMBL" id="KAJ9586396.1"/>
    </source>
</evidence>
<evidence type="ECO:0000313" key="3">
    <source>
        <dbReference type="Proteomes" id="UP001233999"/>
    </source>
</evidence>
<keyword evidence="3" id="KW-1185">Reference proteome</keyword>
<dbReference type="AlphaFoldDB" id="A0AAD7ZTY8"/>
<feature type="region of interest" description="Disordered" evidence="1">
    <location>
        <begin position="1"/>
        <end position="32"/>
    </location>
</feature>
<feature type="non-terminal residue" evidence="2">
    <location>
        <position position="78"/>
    </location>
</feature>
<gene>
    <name evidence="2" type="ORF">L9F63_019977</name>
</gene>
<reference evidence="2" key="1">
    <citation type="journal article" date="2023" name="IScience">
        <title>Live-bearing cockroach genome reveals convergent evolutionary mechanisms linked to viviparity in insects and beyond.</title>
        <authorList>
            <person name="Fouks B."/>
            <person name="Harrison M.C."/>
            <person name="Mikhailova A.A."/>
            <person name="Marchal E."/>
            <person name="English S."/>
            <person name="Carruthers M."/>
            <person name="Jennings E.C."/>
            <person name="Chiamaka E.L."/>
            <person name="Frigard R.A."/>
            <person name="Pippel M."/>
            <person name="Attardo G.M."/>
            <person name="Benoit J.B."/>
            <person name="Bornberg-Bauer E."/>
            <person name="Tobe S.S."/>
        </authorList>
    </citation>
    <scope>NUCLEOTIDE SEQUENCE</scope>
    <source>
        <strain evidence="2">Stay&amp;Tobe</strain>
    </source>
</reference>
<dbReference type="Proteomes" id="UP001233999">
    <property type="component" value="Unassembled WGS sequence"/>
</dbReference>
<name>A0AAD7ZTY8_DIPPU</name>
<protein>
    <submittedName>
        <fullName evidence="2">Uncharacterized protein</fullName>
    </submittedName>
</protein>